<keyword evidence="4 8" id="KW-0812">Transmembrane</keyword>
<comment type="subcellular location">
    <subcellularLocation>
        <location evidence="1">Cell membrane</location>
        <topology evidence="1">Multi-pass membrane protein</topology>
    </subcellularLocation>
</comment>
<evidence type="ECO:0000256" key="3">
    <source>
        <dbReference type="ARBA" id="ARBA00022475"/>
    </source>
</evidence>
<organism evidence="10 11">
    <name type="scientific">Kribbibacterium absianum</name>
    <dbReference type="NCBI Taxonomy" id="3044210"/>
    <lineage>
        <taxon>Bacteria</taxon>
        <taxon>Bacillati</taxon>
        <taxon>Actinomycetota</taxon>
        <taxon>Coriobacteriia</taxon>
        <taxon>Coriobacteriales</taxon>
        <taxon>Kribbibacteriaceae</taxon>
        <taxon>Kribbibacterium</taxon>
    </lineage>
</organism>
<evidence type="ECO:0000313" key="11">
    <source>
        <dbReference type="Proteomes" id="UP001431693"/>
    </source>
</evidence>
<dbReference type="InterPro" id="IPR017850">
    <property type="entry name" value="Alkaline_phosphatase_core_sf"/>
</dbReference>
<evidence type="ECO:0000256" key="7">
    <source>
        <dbReference type="SAM" id="MobiDB-lite"/>
    </source>
</evidence>
<dbReference type="CDD" id="cd16015">
    <property type="entry name" value="LTA_synthase"/>
    <property type="match status" value="1"/>
</dbReference>
<feature type="domain" description="Sulfatase N-terminal" evidence="9">
    <location>
        <begin position="213"/>
        <end position="506"/>
    </location>
</feature>
<dbReference type="PANTHER" id="PTHR47371:SF3">
    <property type="entry name" value="PHOSPHOGLYCEROL TRANSFERASE I"/>
    <property type="match status" value="1"/>
</dbReference>
<evidence type="ECO:0000256" key="2">
    <source>
        <dbReference type="ARBA" id="ARBA00004936"/>
    </source>
</evidence>
<comment type="pathway">
    <text evidence="2">Cell wall biogenesis; lipoteichoic acid biosynthesis.</text>
</comment>
<sequence>MKHAQTPETEARDAEAAAKQARGRHFAPDAAAPLTTAQDGPAAADRLAKKAHGSVAGSVALVALCAVAAAFCALVVWGSRTFQVSFDAVVATLAGPLEGTGSGMLESALAAVVPPTVAVAVAAAALVWWLRRRAEKAAGTPGPASERALKQALWTRRGLLGGAAAVVAGSAVAGDRHFRVLDYLGGQLSETDLYQAVYVDPRTVTITAPERKKNLLWIYLESMETTYASTEAGGRQNVNYLPNLTRLAEENVSFSNTERLGGSRPVRGTTWTIGSLVSSSSGVPFRFPVENGNETYQNVDGFATGLYAIGDFLRDQGYTQEFACGSDASFGGRRNYFTTHGGYDFYDLYTARANGDIPEDYYVWWGFEDARLFPIAKKELTRLAAAGEPFNFTMLTVDTHHVDGYVCDLCGSAYENTTANVVACSDRQVGEFVAWVKEQPWYEDTVVVIVGDHPRMDANLVDGVEYLDRTEYNCILNGPAADADVLTGREFTPMDLFPTVLTAMGYSIDGERLGIGTNLYCGEPTLAEQMGVQALQVELGKRSEWFGRTFSPELHEQGVAVEES</sequence>
<dbReference type="SUPFAM" id="SSF53649">
    <property type="entry name" value="Alkaline phosphatase-like"/>
    <property type="match status" value="1"/>
</dbReference>
<dbReference type="Proteomes" id="UP001431693">
    <property type="component" value="Unassembled WGS sequence"/>
</dbReference>
<feature type="transmembrane region" description="Helical" evidence="8">
    <location>
        <begin position="108"/>
        <end position="130"/>
    </location>
</feature>
<proteinExistence type="predicted"/>
<keyword evidence="6 8" id="KW-0472">Membrane</keyword>
<evidence type="ECO:0000259" key="9">
    <source>
        <dbReference type="Pfam" id="PF00884"/>
    </source>
</evidence>
<evidence type="ECO:0000256" key="4">
    <source>
        <dbReference type="ARBA" id="ARBA00022692"/>
    </source>
</evidence>
<feature type="region of interest" description="Disordered" evidence="7">
    <location>
        <begin position="1"/>
        <end position="22"/>
    </location>
</feature>
<evidence type="ECO:0000256" key="1">
    <source>
        <dbReference type="ARBA" id="ARBA00004651"/>
    </source>
</evidence>
<dbReference type="RefSeq" id="WP_283712358.1">
    <property type="nucleotide sequence ID" value="NZ_JASJEW010000001.1"/>
</dbReference>
<name>A0ABT6ZI34_9ACTN</name>
<keyword evidence="11" id="KW-1185">Reference proteome</keyword>
<dbReference type="Pfam" id="PF00884">
    <property type="entry name" value="Sulfatase"/>
    <property type="match status" value="1"/>
</dbReference>
<gene>
    <name evidence="10" type="ORF">QJ043_01265</name>
</gene>
<keyword evidence="5 8" id="KW-1133">Transmembrane helix</keyword>
<evidence type="ECO:0000256" key="5">
    <source>
        <dbReference type="ARBA" id="ARBA00022989"/>
    </source>
</evidence>
<evidence type="ECO:0000313" key="10">
    <source>
        <dbReference type="EMBL" id="MDJ1128717.1"/>
    </source>
</evidence>
<evidence type="ECO:0000256" key="6">
    <source>
        <dbReference type="ARBA" id="ARBA00023136"/>
    </source>
</evidence>
<dbReference type="Gene3D" id="3.40.720.10">
    <property type="entry name" value="Alkaline Phosphatase, subunit A"/>
    <property type="match status" value="1"/>
</dbReference>
<dbReference type="InterPro" id="IPR000917">
    <property type="entry name" value="Sulfatase_N"/>
</dbReference>
<dbReference type="EMBL" id="JASJEX010000001">
    <property type="protein sequence ID" value="MDJ1128717.1"/>
    <property type="molecule type" value="Genomic_DNA"/>
</dbReference>
<reference evidence="10" key="1">
    <citation type="submission" date="2023-05" db="EMBL/GenBank/DDBJ databases">
        <title>[olsenella] sp. nov., isolated from a pig farm feces dump.</title>
        <authorList>
            <person name="Chang Y.-H."/>
        </authorList>
    </citation>
    <scope>NUCLEOTIDE SEQUENCE</scope>
    <source>
        <strain evidence="10">YH-ols2217</strain>
    </source>
</reference>
<feature type="transmembrane region" description="Helical" evidence="8">
    <location>
        <begin position="55"/>
        <end position="77"/>
    </location>
</feature>
<dbReference type="PANTHER" id="PTHR47371">
    <property type="entry name" value="LIPOTEICHOIC ACID SYNTHASE"/>
    <property type="match status" value="1"/>
</dbReference>
<comment type="caution">
    <text evidence="10">The sequence shown here is derived from an EMBL/GenBank/DDBJ whole genome shotgun (WGS) entry which is preliminary data.</text>
</comment>
<dbReference type="InterPro" id="IPR050448">
    <property type="entry name" value="OpgB/LTA_synthase_biosynth"/>
</dbReference>
<accession>A0ABT6ZI34</accession>
<evidence type="ECO:0000256" key="8">
    <source>
        <dbReference type="SAM" id="Phobius"/>
    </source>
</evidence>
<protein>
    <submittedName>
        <fullName evidence="10">LTA synthase family protein</fullName>
    </submittedName>
</protein>
<keyword evidence="3" id="KW-1003">Cell membrane</keyword>